<dbReference type="InterPro" id="IPR029063">
    <property type="entry name" value="SAM-dependent_MTases_sf"/>
</dbReference>
<comment type="caution">
    <text evidence="1">The sequence shown here is derived from an EMBL/GenBank/DDBJ whole genome shotgun (WGS) entry which is preliminary data.</text>
</comment>
<gene>
    <name evidence="1" type="ORF">NAF29_15250</name>
</gene>
<reference evidence="1 2" key="1">
    <citation type="journal article" date="2013" name="Antonie Van Leeuwenhoek">
        <title>Echinimonas agarilytica gen. nov., sp. nov., a new gammaproteobacterium isolated from the sea urchin Strongylocentrotus intermedius.</title>
        <authorList>
            <person name="Nedashkovskaya O.I."/>
            <person name="Stenkova A.M."/>
            <person name="Zhukova N.V."/>
            <person name="Van Trappen S."/>
            <person name="Lee J.S."/>
            <person name="Kim S.B."/>
        </authorList>
    </citation>
    <scope>NUCLEOTIDE SEQUENCE [LARGE SCALE GENOMIC DNA]</scope>
    <source>
        <strain evidence="1 2">KMM 6351</strain>
    </source>
</reference>
<accession>A0AA42B8A9</accession>
<dbReference type="RefSeq" id="WP_251262485.1">
    <property type="nucleotide sequence ID" value="NZ_JAMQGP010000008.1"/>
</dbReference>
<name>A0AA42B8A9_9GAMM</name>
<evidence type="ECO:0000313" key="1">
    <source>
        <dbReference type="EMBL" id="MCM2681010.1"/>
    </source>
</evidence>
<dbReference type="AlphaFoldDB" id="A0AA42B8A9"/>
<sequence>MAKNSWQHATRYGNITRLIHQDGQCIKVKENDQYRWLEIDGIMQSLMKLNDPSMPVLPPHQAMLEVLPDASSSGIALELGLGGGAMQRYFTRNLPHWELTSVELNPLIIELYREHFQLDDDSTNRQLLGRAELTVESIDNSSIGALIVDICTDEGIPEVLATPQFWLEINRILEPDAALAVNLIPKHEKEWLQVTDLMRQTLALDLGWIEIPRHLNILVVSTHDS</sequence>
<dbReference type="SUPFAM" id="SSF53335">
    <property type="entry name" value="S-adenosyl-L-methionine-dependent methyltransferases"/>
    <property type="match status" value="1"/>
</dbReference>
<proteinExistence type="predicted"/>
<protein>
    <recommendedName>
        <fullName evidence="3">Spermine/spermidine synthase</fullName>
    </recommendedName>
</protein>
<keyword evidence="2" id="KW-1185">Reference proteome</keyword>
<organism evidence="1 2">
    <name type="scientific">Echinimonas agarilytica</name>
    <dbReference type="NCBI Taxonomy" id="1215918"/>
    <lineage>
        <taxon>Bacteria</taxon>
        <taxon>Pseudomonadati</taxon>
        <taxon>Pseudomonadota</taxon>
        <taxon>Gammaproteobacteria</taxon>
        <taxon>Alteromonadales</taxon>
        <taxon>Echinimonadaceae</taxon>
        <taxon>Echinimonas</taxon>
    </lineage>
</organism>
<evidence type="ECO:0008006" key="3">
    <source>
        <dbReference type="Google" id="ProtNLM"/>
    </source>
</evidence>
<dbReference type="Proteomes" id="UP001165393">
    <property type="component" value="Unassembled WGS sequence"/>
</dbReference>
<evidence type="ECO:0000313" key="2">
    <source>
        <dbReference type="Proteomes" id="UP001165393"/>
    </source>
</evidence>
<dbReference type="Gene3D" id="3.40.50.150">
    <property type="entry name" value="Vaccinia Virus protein VP39"/>
    <property type="match status" value="1"/>
</dbReference>
<dbReference type="EMBL" id="JAMQGP010000008">
    <property type="protein sequence ID" value="MCM2681010.1"/>
    <property type="molecule type" value="Genomic_DNA"/>
</dbReference>